<dbReference type="EMBL" id="PYIX02000004">
    <property type="protein sequence ID" value="RFC84795.1"/>
    <property type="molecule type" value="Genomic_DNA"/>
</dbReference>
<evidence type="ECO:0000313" key="2">
    <source>
        <dbReference type="EMBL" id="RFC84795.1"/>
    </source>
</evidence>
<reference evidence="2 3" key="2">
    <citation type="submission" date="2018-08" db="EMBL/GenBank/DDBJ databases">
        <title>The draft genome of Acinetobacter sichuanensis strain WCHAc060041.</title>
        <authorList>
            <person name="Qin J."/>
            <person name="Feng Y."/>
            <person name="Zong Z."/>
        </authorList>
    </citation>
    <scope>NUCLEOTIDE SEQUENCE [LARGE SCALE GENOMIC DNA]</scope>
    <source>
        <strain evidence="2 3">WCHAc060041</strain>
    </source>
</reference>
<sequence>MYESNQPIQNQHGTGCYYRMKDLANIPERPARIHQYKSGINKGKTRVIGERRASKGLIGVSEKTLWEWVRKGEFPQPLKLSPTITVWRATDIAEWMKSKETEAKS</sequence>
<reference evidence="4" key="3">
    <citation type="journal article" date="2019" name="Int. J. Syst. Evol. Microbiol.">
        <title>The Global Catalogue of Microorganisms (GCM) 10K type strain sequencing project: providing services to taxonomists for standard genome sequencing and annotation.</title>
        <authorList>
            <consortium name="The Broad Institute Genomics Platform"/>
            <consortium name="The Broad Institute Genome Sequencing Center for Infectious Disease"/>
            <person name="Wu L."/>
            <person name="Ma J."/>
        </authorList>
    </citation>
    <scope>NUCLEOTIDE SEQUENCE [LARGE SCALE GENOMIC DNA]</scope>
    <source>
        <strain evidence="4">KCTC 62575</strain>
    </source>
</reference>
<keyword evidence="4" id="KW-1185">Reference proteome</keyword>
<name>A0A371YTM4_9GAMM</name>
<dbReference type="RefSeq" id="WP_107008354.1">
    <property type="nucleotide sequence ID" value="NZ_JBHRSF010000007.1"/>
</dbReference>
<evidence type="ECO:0000313" key="1">
    <source>
        <dbReference type="EMBL" id="MFC2994600.1"/>
    </source>
</evidence>
<dbReference type="Proteomes" id="UP000240957">
    <property type="component" value="Unassembled WGS sequence"/>
</dbReference>
<accession>A0A371YTM4</accession>
<organism evidence="2 3">
    <name type="scientific">Acinetobacter sichuanensis</name>
    <dbReference type="NCBI Taxonomy" id="2136183"/>
    <lineage>
        <taxon>Bacteria</taxon>
        <taxon>Pseudomonadati</taxon>
        <taxon>Pseudomonadota</taxon>
        <taxon>Gammaproteobacteria</taxon>
        <taxon>Moraxellales</taxon>
        <taxon>Moraxellaceae</taxon>
        <taxon>Acinetobacter</taxon>
    </lineage>
</organism>
<gene>
    <name evidence="1" type="ORF">ACFODO_04790</name>
    <name evidence="2" type="ORF">C9E89_004290</name>
</gene>
<dbReference type="AlphaFoldDB" id="A0A371YTM4"/>
<dbReference type="EMBL" id="JBHRSF010000007">
    <property type="protein sequence ID" value="MFC2994600.1"/>
    <property type="molecule type" value="Genomic_DNA"/>
</dbReference>
<dbReference type="Gene3D" id="1.10.238.160">
    <property type="match status" value="1"/>
</dbReference>
<evidence type="ECO:0000313" key="4">
    <source>
        <dbReference type="Proteomes" id="UP001595455"/>
    </source>
</evidence>
<dbReference type="Proteomes" id="UP001595455">
    <property type="component" value="Unassembled WGS sequence"/>
</dbReference>
<dbReference type="InterPro" id="IPR010260">
    <property type="entry name" value="AlpA"/>
</dbReference>
<comment type="caution">
    <text evidence="2">The sequence shown here is derived from an EMBL/GenBank/DDBJ whole genome shotgun (WGS) entry which is preliminary data.</text>
</comment>
<dbReference type="Pfam" id="PF05930">
    <property type="entry name" value="Phage_AlpA"/>
    <property type="match status" value="1"/>
</dbReference>
<reference evidence="1" key="4">
    <citation type="submission" date="2024-09" db="EMBL/GenBank/DDBJ databases">
        <authorList>
            <person name="Sun Q."/>
            <person name="Mori K."/>
        </authorList>
    </citation>
    <scope>NUCLEOTIDE SEQUENCE</scope>
    <source>
        <strain evidence="1">KCTC 62575</strain>
    </source>
</reference>
<reference evidence="1" key="1">
    <citation type="journal article" date="2014" name="Int. J. Syst. Evol. Microbiol.">
        <title>Complete genome of a new Firmicutes species belonging to the dominant human colonic microbiota ('Ruminococcus bicirculans') reveals two chromosomes and a selective capacity to utilize plant glucans.</title>
        <authorList>
            <consortium name="NISC Comparative Sequencing Program"/>
            <person name="Wegmann U."/>
            <person name="Louis P."/>
            <person name="Goesmann A."/>
            <person name="Henrissat B."/>
            <person name="Duncan S.H."/>
            <person name="Flint H.J."/>
        </authorList>
    </citation>
    <scope>NUCLEOTIDE SEQUENCE</scope>
    <source>
        <strain evidence="1">KCTC 62575</strain>
    </source>
</reference>
<dbReference type="OrthoDB" id="5298532at2"/>
<proteinExistence type="predicted"/>
<protein>
    <submittedName>
        <fullName evidence="2">AlpA family phage regulatory protein</fullName>
    </submittedName>
    <submittedName>
        <fullName evidence="1">Helix-turn-helix transcriptional regulator</fullName>
    </submittedName>
</protein>
<evidence type="ECO:0000313" key="3">
    <source>
        <dbReference type="Proteomes" id="UP000240957"/>
    </source>
</evidence>